<name>A0A7S0RFU6_9CHLO</name>
<keyword evidence="2" id="KW-0472">Membrane</keyword>
<evidence type="ECO:0000256" key="2">
    <source>
        <dbReference type="SAM" id="Phobius"/>
    </source>
</evidence>
<gene>
    <name evidence="3" type="ORF">CLEI1391_LOCUS7348</name>
</gene>
<dbReference type="EMBL" id="HBFB01013005">
    <property type="protein sequence ID" value="CAD8676257.1"/>
    <property type="molecule type" value="Transcribed_RNA"/>
</dbReference>
<proteinExistence type="predicted"/>
<organism evidence="3">
    <name type="scientific">Chlamydomonas leiostraca</name>
    <dbReference type="NCBI Taxonomy" id="1034604"/>
    <lineage>
        <taxon>Eukaryota</taxon>
        <taxon>Viridiplantae</taxon>
        <taxon>Chlorophyta</taxon>
        <taxon>core chlorophytes</taxon>
        <taxon>Chlorophyceae</taxon>
        <taxon>CS clade</taxon>
        <taxon>Chlamydomonadales</taxon>
        <taxon>Chlamydomonadaceae</taxon>
        <taxon>Chlamydomonas</taxon>
    </lineage>
</organism>
<evidence type="ECO:0000256" key="1">
    <source>
        <dbReference type="SAM" id="Coils"/>
    </source>
</evidence>
<dbReference type="AlphaFoldDB" id="A0A7S0RFU6"/>
<reference evidence="3" key="1">
    <citation type="submission" date="2021-01" db="EMBL/GenBank/DDBJ databases">
        <authorList>
            <person name="Corre E."/>
            <person name="Pelletier E."/>
            <person name="Niang G."/>
            <person name="Scheremetjew M."/>
            <person name="Finn R."/>
            <person name="Kale V."/>
            <person name="Holt S."/>
            <person name="Cochrane G."/>
            <person name="Meng A."/>
            <person name="Brown T."/>
            <person name="Cohen L."/>
        </authorList>
    </citation>
    <scope>NUCLEOTIDE SEQUENCE</scope>
    <source>
        <strain evidence="3">SAG 11-49</strain>
    </source>
</reference>
<sequence>MVEEGWRRDIKLVAVIVTILISTGVLFSWGRGYGALDASIGRLDRQMIQVEGELKQVQDDLRHDKDDLRHDLKDLRQHLDDKLDKVHDKMSTLAEHVQGVVVAPGKAPTVIIT</sequence>
<keyword evidence="2" id="KW-0812">Transmembrane</keyword>
<keyword evidence="2" id="KW-1133">Transmembrane helix</keyword>
<protein>
    <submittedName>
        <fullName evidence="3">Uncharacterized protein</fullName>
    </submittedName>
</protein>
<evidence type="ECO:0000313" key="3">
    <source>
        <dbReference type="EMBL" id="CAD8676257.1"/>
    </source>
</evidence>
<feature type="coiled-coil region" evidence="1">
    <location>
        <begin position="40"/>
        <end position="85"/>
    </location>
</feature>
<keyword evidence="1" id="KW-0175">Coiled coil</keyword>
<accession>A0A7S0RFU6</accession>
<feature type="transmembrane region" description="Helical" evidence="2">
    <location>
        <begin position="12"/>
        <end position="30"/>
    </location>
</feature>